<keyword evidence="10 12" id="KW-0378">Hydrolase</keyword>
<feature type="domain" description="RNase H type-2" evidence="14">
    <location>
        <begin position="14"/>
        <end position="203"/>
    </location>
</feature>
<comment type="subcellular location">
    <subcellularLocation>
        <location evidence="4">Cytoplasm</location>
    </subcellularLocation>
</comment>
<dbReference type="GO" id="GO:0003723">
    <property type="term" value="F:RNA binding"/>
    <property type="evidence" value="ECO:0007669"/>
    <property type="project" value="UniProtKB-UniRule"/>
</dbReference>
<dbReference type="EMBL" id="LR215024">
    <property type="protein sequence ID" value="VEU70043.1"/>
    <property type="molecule type" value="Genomic_DNA"/>
</dbReference>
<comment type="cofactor">
    <cofactor evidence="12">
        <name>Mn(2+)</name>
        <dbReference type="ChEBI" id="CHEBI:29035"/>
    </cofactor>
    <cofactor evidence="12">
        <name>Mg(2+)</name>
        <dbReference type="ChEBI" id="CHEBI:18420"/>
    </cofactor>
    <text evidence="12">Manganese or magnesium. Binds 1 divalent metal ion per monomer in the absence of substrate. May bind a second metal ion after substrate binding.</text>
</comment>
<dbReference type="Proteomes" id="UP000290815">
    <property type="component" value="Chromosome"/>
</dbReference>
<protein>
    <recommendedName>
        <fullName evidence="13">Ribonuclease</fullName>
        <ecNumber evidence="13">3.1.26.4</ecNumber>
    </recommendedName>
</protein>
<feature type="binding site" evidence="12">
    <location>
        <position position="112"/>
    </location>
    <ligand>
        <name>a divalent metal cation</name>
        <dbReference type="ChEBI" id="CHEBI:60240"/>
    </ligand>
</feature>
<organism evidence="15 16">
    <name type="scientific">Mycoplasmopsis glycophila</name>
    <dbReference type="NCBI Taxonomy" id="171285"/>
    <lineage>
        <taxon>Bacteria</taxon>
        <taxon>Bacillati</taxon>
        <taxon>Mycoplasmatota</taxon>
        <taxon>Mycoplasmoidales</taxon>
        <taxon>Metamycoplasmataceae</taxon>
        <taxon>Mycoplasmopsis</taxon>
    </lineage>
</organism>
<comment type="similarity">
    <text evidence="5 13">Belongs to the RNase HII family.</text>
</comment>
<dbReference type="Gene3D" id="3.30.420.10">
    <property type="entry name" value="Ribonuclease H-like superfamily/Ribonuclease H"/>
    <property type="match status" value="1"/>
</dbReference>
<comment type="cofactor">
    <cofactor evidence="2">
        <name>Mg(2+)</name>
        <dbReference type="ChEBI" id="CHEBI:18420"/>
    </cofactor>
</comment>
<dbReference type="PANTHER" id="PTHR10954">
    <property type="entry name" value="RIBONUCLEASE H2 SUBUNIT A"/>
    <property type="match status" value="1"/>
</dbReference>
<evidence type="ECO:0000256" key="1">
    <source>
        <dbReference type="ARBA" id="ARBA00000077"/>
    </source>
</evidence>
<evidence type="ECO:0000256" key="9">
    <source>
        <dbReference type="ARBA" id="ARBA00022759"/>
    </source>
</evidence>
<evidence type="ECO:0000256" key="5">
    <source>
        <dbReference type="ARBA" id="ARBA00007383"/>
    </source>
</evidence>
<keyword evidence="7 12" id="KW-0540">Nuclease</keyword>
<reference evidence="15 16" key="1">
    <citation type="submission" date="2019-01" db="EMBL/GenBank/DDBJ databases">
        <authorList>
            <consortium name="Pathogen Informatics"/>
        </authorList>
    </citation>
    <scope>NUCLEOTIDE SEQUENCE [LARGE SCALE GENOMIC DNA]</scope>
    <source>
        <strain evidence="15 16">NCTC10194</strain>
    </source>
</reference>
<dbReference type="RefSeq" id="WP_129622103.1">
    <property type="nucleotide sequence ID" value="NZ_LR215024.1"/>
</dbReference>
<dbReference type="AlphaFoldDB" id="A0A449AU85"/>
<evidence type="ECO:0000256" key="4">
    <source>
        <dbReference type="ARBA" id="ARBA00004496"/>
    </source>
</evidence>
<dbReference type="GO" id="GO:0004523">
    <property type="term" value="F:RNA-DNA hybrid ribonuclease activity"/>
    <property type="evidence" value="ECO:0007669"/>
    <property type="project" value="UniProtKB-UniRule"/>
</dbReference>
<feature type="binding site" evidence="12">
    <location>
        <position position="21"/>
    </location>
    <ligand>
        <name>a divalent metal cation</name>
        <dbReference type="ChEBI" id="CHEBI:60240"/>
    </ligand>
</feature>
<evidence type="ECO:0000256" key="10">
    <source>
        <dbReference type="ARBA" id="ARBA00022801"/>
    </source>
</evidence>
<evidence type="ECO:0000256" key="3">
    <source>
        <dbReference type="ARBA" id="ARBA00004065"/>
    </source>
</evidence>
<dbReference type="InterPro" id="IPR036397">
    <property type="entry name" value="RNaseH_sf"/>
</dbReference>
<accession>A0A449AU85</accession>
<dbReference type="InterPro" id="IPR024567">
    <property type="entry name" value="RNase_HII/HIII_dom"/>
</dbReference>
<dbReference type="InterPro" id="IPR022898">
    <property type="entry name" value="RNase_HII"/>
</dbReference>
<keyword evidence="11" id="KW-0464">Manganese</keyword>
<dbReference type="SUPFAM" id="SSF53098">
    <property type="entry name" value="Ribonuclease H-like"/>
    <property type="match status" value="1"/>
</dbReference>
<evidence type="ECO:0000256" key="12">
    <source>
        <dbReference type="PROSITE-ProRule" id="PRU01319"/>
    </source>
</evidence>
<dbReference type="GO" id="GO:0032299">
    <property type="term" value="C:ribonuclease H2 complex"/>
    <property type="evidence" value="ECO:0007669"/>
    <property type="project" value="TreeGrafter"/>
</dbReference>
<proteinExistence type="inferred from homology"/>
<comment type="function">
    <text evidence="3 13">Endonuclease that specifically degrades the RNA of RNA-DNA hybrids.</text>
</comment>
<evidence type="ECO:0000313" key="15">
    <source>
        <dbReference type="EMBL" id="VEU70043.1"/>
    </source>
</evidence>
<comment type="catalytic activity">
    <reaction evidence="1 12 13">
        <text>Endonucleolytic cleavage to 5'-phosphomonoester.</text>
        <dbReference type="EC" id="3.1.26.4"/>
    </reaction>
</comment>
<dbReference type="Pfam" id="PF01351">
    <property type="entry name" value="RNase_HII"/>
    <property type="match status" value="1"/>
</dbReference>
<evidence type="ECO:0000256" key="2">
    <source>
        <dbReference type="ARBA" id="ARBA00001946"/>
    </source>
</evidence>
<dbReference type="KEGG" id="mgly:NCTC10194_00037"/>
<evidence type="ECO:0000313" key="16">
    <source>
        <dbReference type="Proteomes" id="UP000290815"/>
    </source>
</evidence>
<dbReference type="EC" id="3.1.26.4" evidence="13"/>
<name>A0A449AU85_9BACT</name>
<feature type="binding site" evidence="12">
    <location>
        <position position="20"/>
    </location>
    <ligand>
        <name>a divalent metal cation</name>
        <dbReference type="ChEBI" id="CHEBI:60240"/>
    </ligand>
</feature>
<dbReference type="GO" id="GO:0046872">
    <property type="term" value="F:metal ion binding"/>
    <property type="evidence" value="ECO:0007669"/>
    <property type="project" value="UniProtKB-KW"/>
</dbReference>
<keyword evidence="6" id="KW-0963">Cytoplasm</keyword>
<dbReference type="PROSITE" id="PS51975">
    <property type="entry name" value="RNASE_H_2"/>
    <property type="match status" value="1"/>
</dbReference>
<keyword evidence="8 12" id="KW-0479">Metal-binding</keyword>
<gene>
    <name evidence="15" type="primary">rnhB</name>
    <name evidence="15" type="ORF">NCTC10194_00037</name>
</gene>
<dbReference type="InterPro" id="IPR001352">
    <property type="entry name" value="RNase_HII/HIII"/>
</dbReference>
<dbReference type="CDD" id="cd07182">
    <property type="entry name" value="RNase_HII_bacteria_HII_like"/>
    <property type="match status" value="1"/>
</dbReference>
<evidence type="ECO:0000256" key="6">
    <source>
        <dbReference type="ARBA" id="ARBA00022490"/>
    </source>
</evidence>
<keyword evidence="16" id="KW-1185">Reference proteome</keyword>
<dbReference type="PANTHER" id="PTHR10954:SF18">
    <property type="entry name" value="RIBONUCLEASE HII"/>
    <property type="match status" value="1"/>
</dbReference>
<dbReference type="GO" id="GO:0006298">
    <property type="term" value="P:mismatch repair"/>
    <property type="evidence" value="ECO:0007669"/>
    <property type="project" value="TreeGrafter"/>
</dbReference>
<evidence type="ECO:0000256" key="8">
    <source>
        <dbReference type="ARBA" id="ARBA00022723"/>
    </source>
</evidence>
<keyword evidence="9 12" id="KW-0255">Endonuclease</keyword>
<evidence type="ECO:0000256" key="13">
    <source>
        <dbReference type="RuleBase" id="RU003515"/>
    </source>
</evidence>
<evidence type="ECO:0000256" key="7">
    <source>
        <dbReference type="ARBA" id="ARBA00022722"/>
    </source>
</evidence>
<dbReference type="GO" id="GO:0005737">
    <property type="term" value="C:cytoplasm"/>
    <property type="evidence" value="ECO:0007669"/>
    <property type="project" value="UniProtKB-SubCell"/>
</dbReference>
<dbReference type="NCBIfam" id="NF000595">
    <property type="entry name" value="PRK00015.1-3"/>
    <property type="match status" value="1"/>
</dbReference>
<sequence>MLDYEIKNLKEQYKTVTGVDEAGRGAWAGPVVVAAVTLPVDFQDKRINDSKKLTHKKRKELFEYIKKVAIDYKIVVVGQDYDSKYNPKQISKEGMKEAINNLEKLGGIVITDYEKIDLENINQINLVKGDGIAISVGAASILAKYFRDSLMEEYSFKHPEYKWDQNKGYGTKSHQEALLKFGVTELHRKHSNNIAWSNFARSSFWGFSINFYFIIL</sequence>
<dbReference type="InterPro" id="IPR012337">
    <property type="entry name" value="RNaseH-like_sf"/>
</dbReference>
<dbReference type="GO" id="GO:0043137">
    <property type="term" value="P:DNA replication, removal of RNA primer"/>
    <property type="evidence" value="ECO:0007669"/>
    <property type="project" value="TreeGrafter"/>
</dbReference>
<evidence type="ECO:0000259" key="14">
    <source>
        <dbReference type="PROSITE" id="PS51975"/>
    </source>
</evidence>
<evidence type="ECO:0000256" key="11">
    <source>
        <dbReference type="ARBA" id="ARBA00023211"/>
    </source>
</evidence>